<dbReference type="EMBL" id="CAXDID020000115">
    <property type="protein sequence ID" value="CAL6030319.1"/>
    <property type="molecule type" value="Genomic_DNA"/>
</dbReference>
<reference evidence="4 5" key="2">
    <citation type="submission" date="2024-07" db="EMBL/GenBank/DDBJ databases">
        <authorList>
            <person name="Akdeniz Z."/>
        </authorList>
    </citation>
    <scope>NUCLEOTIDE SEQUENCE [LARGE SCALE GENOMIC DNA]</scope>
</reference>
<accession>A0AA86Q4L5</accession>
<name>A0AA86Q4L5_9EUKA</name>
<keyword evidence="1" id="KW-0175">Coiled coil</keyword>
<evidence type="ECO:0000313" key="3">
    <source>
        <dbReference type="EMBL" id="CAI9951083.1"/>
    </source>
</evidence>
<reference evidence="3" key="1">
    <citation type="submission" date="2023-06" db="EMBL/GenBank/DDBJ databases">
        <authorList>
            <person name="Kurt Z."/>
        </authorList>
    </citation>
    <scope>NUCLEOTIDE SEQUENCE</scope>
</reference>
<proteinExistence type="predicted"/>
<organism evidence="3">
    <name type="scientific">Hexamita inflata</name>
    <dbReference type="NCBI Taxonomy" id="28002"/>
    <lineage>
        <taxon>Eukaryota</taxon>
        <taxon>Metamonada</taxon>
        <taxon>Diplomonadida</taxon>
        <taxon>Hexamitidae</taxon>
        <taxon>Hexamitinae</taxon>
        <taxon>Hexamita</taxon>
    </lineage>
</organism>
<feature type="region of interest" description="Disordered" evidence="2">
    <location>
        <begin position="28"/>
        <end position="62"/>
    </location>
</feature>
<comment type="caution">
    <text evidence="3">The sequence shown here is derived from an EMBL/GenBank/DDBJ whole genome shotgun (WGS) entry which is preliminary data.</text>
</comment>
<sequence>MIEKRAFMQETQDQFLKEQQDKIIQEKLKKEKIEKEKRDKEEKEKKKKDDDDKFEKEKREQIERDQNMFGQFERFGKGVYEELSNMIKVKSEDTKLLTDELKQIKEILAVKRDQQFEIGNMLHYQTNFIVSEIQRHKTVDDLKESLQNIKVQNEIRQKNIEKEKNDQIKTLLKIKQYDPKQIETCDKSIMILENSYKEIVNNNTQMTDDFQKLIDIKRNQELNQNVIDEFHEKENQHLEKIQQQVQQIESEKQGIQNYVKTISFSNEYDTKSFHIQSEQGNLSSIAHIDEDQTERVQVI</sequence>
<evidence type="ECO:0000256" key="2">
    <source>
        <dbReference type="SAM" id="MobiDB-lite"/>
    </source>
</evidence>
<gene>
    <name evidence="4" type="ORF">HINF_LOCUS33196</name>
    <name evidence="3" type="ORF">HINF_LOCUS38728</name>
</gene>
<protein>
    <submittedName>
        <fullName evidence="4">Hypothetical_protein</fullName>
    </submittedName>
</protein>
<keyword evidence="5" id="KW-1185">Reference proteome</keyword>
<dbReference type="EMBL" id="CATOUU010000822">
    <property type="protein sequence ID" value="CAI9951083.1"/>
    <property type="molecule type" value="Genomic_DNA"/>
</dbReference>
<dbReference type="AlphaFoldDB" id="A0AA86Q4L5"/>
<evidence type="ECO:0000313" key="5">
    <source>
        <dbReference type="Proteomes" id="UP001642409"/>
    </source>
</evidence>
<dbReference type="Proteomes" id="UP001642409">
    <property type="component" value="Unassembled WGS sequence"/>
</dbReference>
<feature type="coiled-coil region" evidence="1">
    <location>
        <begin position="231"/>
        <end position="258"/>
    </location>
</feature>
<evidence type="ECO:0000256" key="1">
    <source>
        <dbReference type="SAM" id="Coils"/>
    </source>
</evidence>
<evidence type="ECO:0000313" key="4">
    <source>
        <dbReference type="EMBL" id="CAL6030319.1"/>
    </source>
</evidence>